<sequence>MAGGPRANLRILTDLTTPAHLSPCRSGKVVRIQHQVADLALTIRPTAATQVSSAP</sequence>
<dbReference type="Proteomes" id="UP000002274">
    <property type="component" value="Chromosome"/>
</dbReference>
<proteinExistence type="predicted"/>
<accession>A2CAL2</accession>
<dbReference type="STRING" id="59922.P9303_17801"/>
<dbReference type="EMBL" id="CP000554">
    <property type="protein sequence ID" value="ABM78522.1"/>
    <property type="molecule type" value="Genomic_DNA"/>
</dbReference>
<reference evidence="1 2" key="1">
    <citation type="journal article" date="2007" name="PLoS Genet.">
        <title>Patterns and implications of gene gain and loss in the evolution of Prochlorococcus.</title>
        <authorList>
            <person name="Kettler G.C."/>
            <person name="Martiny A.C."/>
            <person name="Huang K."/>
            <person name="Zucker J."/>
            <person name="Coleman M.L."/>
            <person name="Rodrigue S."/>
            <person name="Chen F."/>
            <person name="Lapidus A."/>
            <person name="Ferriera S."/>
            <person name="Johnson J."/>
            <person name="Steglich C."/>
            <person name="Church G.M."/>
            <person name="Richardson P."/>
            <person name="Chisholm S.W."/>
        </authorList>
    </citation>
    <scope>NUCLEOTIDE SEQUENCE [LARGE SCALE GENOMIC DNA]</scope>
    <source>
        <strain evidence="1 2">MIT 9303</strain>
    </source>
</reference>
<dbReference type="KEGG" id="pmf:P9303_17801"/>
<dbReference type="AlphaFoldDB" id="A2CAL2"/>
<evidence type="ECO:0000313" key="1">
    <source>
        <dbReference type="EMBL" id="ABM78522.1"/>
    </source>
</evidence>
<evidence type="ECO:0000313" key="2">
    <source>
        <dbReference type="Proteomes" id="UP000002274"/>
    </source>
</evidence>
<gene>
    <name evidence="1" type="ordered locus">P9303_17801</name>
</gene>
<protein>
    <submittedName>
        <fullName evidence="1">Uncharacterized protein</fullName>
    </submittedName>
</protein>
<dbReference type="HOGENOM" id="CLU_3028751_0_0_3"/>
<organism evidence="1 2">
    <name type="scientific">Prochlorococcus marinus (strain MIT 9303)</name>
    <dbReference type="NCBI Taxonomy" id="59922"/>
    <lineage>
        <taxon>Bacteria</taxon>
        <taxon>Bacillati</taxon>
        <taxon>Cyanobacteriota</taxon>
        <taxon>Cyanophyceae</taxon>
        <taxon>Synechococcales</taxon>
        <taxon>Prochlorococcaceae</taxon>
        <taxon>Prochlorococcus</taxon>
    </lineage>
</organism>
<name>A2CAL2_PROM3</name>